<evidence type="ECO:0000313" key="7">
    <source>
        <dbReference type="Proteomes" id="UP000019247"/>
    </source>
</evidence>
<keyword evidence="3" id="KW-0238">DNA-binding</keyword>
<dbReference type="AlphaFoldDB" id="W6T3W8"/>
<dbReference type="SMART" id="SM00422">
    <property type="entry name" value="HTH_MERR"/>
    <property type="match status" value="1"/>
</dbReference>
<feature type="domain" description="HTH merR-type" evidence="5">
    <location>
        <begin position="1"/>
        <end position="70"/>
    </location>
</feature>
<sequence length="129" mass="14922">MHTIQEVAQQFNLTYDALRYYEKAGLLVNIQRDKNGRRVYSDDDLAELNRLVHLRQLGASVADTKTMLARFNDPHKSLESYDAGIEFLEQLDAQLDQKIAAIEQQKLFLSHKITRFKNERSQLSATPNQ</sequence>
<evidence type="ECO:0000256" key="3">
    <source>
        <dbReference type="ARBA" id="ARBA00023125"/>
    </source>
</evidence>
<dbReference type="SUPFAM" id="SSF46955">
    <property type="entry name" value="Putative DNA-binding domain"/>
    <property type="match status" value="1"/>
</dbReference>
<dbReference type="PROSITE" id="PS50937">
    <property type="entry name" value="HTH_MERR_2"/>
    <property type="match status" value="1"/>
</dbReference>
<dbReference type="Gene3D" id="1.10.1660.10">
    <property type="match status" value="1"/>
</dbReference>
<dbReference type="RefSeq" id="WP_051502120.1">
    <property type="nucleotide sequence ID" value="NZ_KK036540.1"/>
</dbReference>
<proteinExistence type="predicted"/>
<organism evidence="6 7">
    <name type="scientific">Lactiplantibacillus fabifermentans T30PCM01</name>
    <dbReference type="NCBI Taxonomy" id="1400520"/>
    <lineage>
        <taxon>Bacteria</taxon>
        <taxon>Bacillati</taxon>
        <taxon>Bacillota</taxon>
        <taxon>Bacilli</taxon>
        <taxon>Lactobacillales</taxon>
        <taxon>Lactobacillaceae</taxon>
        <taxon>Lactiplantibacillus</taxon>
    </lineage>
</organism>
<keyword evidence="4" id="KW-0804">Transcription</keyword>
<evidence type="ECO:0000259" key="5">
    <source>
        <dbReference type="PROSITE" id="PS50937"/>
    </source>
</evidence>
<dbReference type="Pfam" id="PF13411">
    <property type="entry name" value="MerR_1"/>
    <property type="match status" value="1"/>
</dbReference>
<dbReference type="PATRIC" id="fig|1400520.3.peg.3373"/>
<gene>
    <name evidence="6" type="ORF">LFAB_17135</name>
</gene>
<dbReference type="Proteomes" id="UP000019247">
    <property type="component" value="Unassembled WGS sequence"/>
</dbReference>
<evidence type="ECO:0000313" key="6">
    <source>
        <dbReference type="EMBL" id="ETY72587.1"/>
    </source>
</evidence>
<keyword evidence="1" id="KW-0678">Repressor</keyword>
<dbReference type="GO" id="GO:0003700">
    <property type="term" value="F:DNA-binding transcription factor activity"/>
    <property type="evidence" value="ECO:0007669"/>
    <property type="project" value="InterPro"/>
</dbReference>
<reference evidence="6 7" key="1">
    <citation type="journal article" date="2014" name="Genome Announc.">
        <title>Genome Sequence of Lactobacillus fabifermentans Strain T30PCM01, Isolated from Fermenting Grape Marc.</title>
        <authorList>
            <person name="Treu L."/>
            <person name="Vendramin V."/>
            <person name="Bovo B."/>
            <person name="Giacomini A."/>
            <person name="Corich V."/>
            <person name="Campanaro S."/>
        </authorList>
    </citation>
    <scope>NUCLEOTIDE SEQUENCE [LARGE SCALE GENOMIC DNA]</scope>
    <source>
        <strain evidence="6 7">T30PCM01</strain>
    </source>
</reference>
<dbReference type="InterPro" id="IPR000551">
    <property type="entry name" value="MerR-type_HTH_dom"/>
</dbReference>
<protein>
    <submittedName>
        <fullName evidence="6">MerR family transcriptional regulator</fullName>
    </submittedName>
</protein>
<dbReference type="HOGENOM" id="CLU_060077_8_3_9"/>
<keyword evidence="2" id="KW-0805">Transcription regulation</keyword>
<dbReference type="PANTHER" id="PTHR30204">
    <property type="entry name" value="REDOX-CYCLING DRUG-SENSING TRANSCRIPTIONAL ACTIVATOR SOXR"/>
    <property type="match status" value="1"/>
</dbReference>
<evidence type="ECO:0000256" key="4">
    <source>
        <dbReference type="ARBA" id="ARBA00023163"/>
    </source>
</evidence>
<dbReference type="InterPro" id="IPR009061">
    <property type="entry name" value="DNA-bd_dom_put_sf"/>
</dbReference>
<evidence type="ECO:0000256" key="1">
    <source>
        <dbReference type="ARBA" id="ARBA00022491"/>
    </source>
</evidence>
<accession>W6T3W8</accession>
<dbReference type="EMBL" id="AWWK01000094">
    <property type="protein sequence ID" value="ETY72587.1"/>
    <property type="molecule type" value="Genomic_DNA"/>
</dbReference>
<name>W6T3W8_9LACO</name>
<dbReference type="STRING" id="1400520.LFAB_17135"/>
<evidence type="ECO:0000256" key="2">
    <source>
        <dbReference type="ARBA" id="ARBA00023015"/>
    </source>
</evidence>
<dbReference type="PANTHER" id="PTHR30204:SF69">
    <property type="entry name" value="MERR-FAMILY TRANSCRIPTIONAL REGULATOR"/>
    <property type="match status" value="1"/>
</dbReference>
<dbReference type="GO" id="GO:0003677">
    <property type="term" value="F:DNA binding"/>
    <property type="evidence" value="ECO:0007669"/>
    <property type="project" value="UniProtKB-KW"/>
</dbReference>
<comment type="caution">
    <text evidence="6">The sequence shown here is derived from an EMBL/GenBank/DDBJ whole genome shotgun (WGS) entry which is preliminary data.</text>
</comment>
<dbReference type="eggNOG" id="COG0789">
    <property type="taxonomic scope" value="Bacteria"/>
</dbReference>
<dbReference type="InterPro" id="IPR047057">
    <property type="entry name" value="MerR_fam"/>
</dbReference>